<accession>A0ABD2P656</accession>
<dbReference type="AlphaFoldDB" id="A0ABD2P656"/>
<dbReference type="EMBL" id="JABFTP020000185">
    <property type="protein sequence ID" value="KAL3286163.1"/>
    <property type="molecule type" value="Genomic_DNA"/>
</dbReference>
<reference evidence="1 2" key="1">
    <citation type="journal article" date="2021" name="BMC Biol.">
        <title>Horizontally acquired antibacterial genes associated with adaptive radiation of ladybird beetles.</title>
        <authorList>
            <person name="Li H.S."/>
            <person name="Tang X.F."/>
            <person name="Huang Y.H."/>
            <person name="Xu Z.Y."/>
            <person name="Chen M.L."/>
            <person name="Du X.Y."/>
            <person name="Qiu B.Y."/>
            <person name="Chen P.T."/>
            <person name="Zhang W."/>
            <person name="Slipinski A."/>
            <person name="Escalona H.E."/>
            <person name="Waterhouse R.M."/>
            <person name="Zwick A."/>
            <person name="Pang H."/>
        </authorList>
    </citation>
    <scope>NUCLEOTIDE SEQUENCE [LARGE SCALE GENOMIC DNA]</scope>
    <source>
        <strain evidence="1">SYSU2018</strain>
    </source>
</reference>
<evidence type="ECO:0000313" key="1">
    <source>
        <dbReference type="EMBL" id="KAL3286163.1"/>
    </source>
</evidence>
<name>A0ABD2P656_9CUCU</name>
<gene>
    <name evidence="1" type="ORF">HHI36_000675</name>
</gene>
<comment type="caution">
    <text evidence="1">The sequence shown here is derived from an EMBL/GenBank/DDBJ whole genome shotgun (WGS) entry which is preliminary data.</text>
</comment>
<proteinExistence type="predicted"/>
<organism evidence="1 2">
    <name type="scientific">Cryptolaemus montrouzieri</name>
    <dbReference type="NCBI Taxonomy" id="559131"/>
    <lineage>
        <taxon>Eukaryota</taxon>
        <taxon>Metazoa</taxon>
        <taxon>Ecdysozoa</taxon>
        <taxon>Arthropoda</taxon>
        <taxon>Hexapoda</taxon>
        <taxon>Insecta</taxon>
        <taxon>Pterygota</taxon>
        <taxon>Neoptera</taxon>
        <taxon>Endopterygota</taxon>
        <taxon>Coleoptera</taxon>
        <taxon>Polyphaga</taxon>
        <taxon>Cucujiformia</taxon>
        <taxon>Coccinelloidea</taxon>
        <taxon>Coccinellidae</taxon>
        <taxon>Scymninae</taxon>
        <taxon>Scymnini</taxon>
        <taxon>Cryptolaemus</taxon>
    </lineage>
</organism>
<sequence>MPRYYSERLGLRVSRSYEEEQKYLQSLMDENSDIDEVTNNSDSDDDYVPHNIEANEYFDIDDFEERDLRRLLIQIRNIQANEVKRKLKLLQWQLIAIWHWLGCLEGKKS</sequence>
<dbReference type="Proteomes" id="UP001516400">
    <property type="component" value="Unassembled WGS sequence"/>
</dbReference>
<keyword evidence="2" id="KW-1185">Reference proteome</keyword>
<evidence type="ECO:0000313" key="2">
    <source>
        <dbReference type="Proteomes" id="UP001516400"/>
    </source>
</evidence>
<protein>
    <submittedName>
        <fullName evidence="1">Uncharacterized protein</fullName>
    </submittedName>
</protein>